<evidence type="ECO:0000313" key="7">
    <source>
        <dbReference type="Proteomes" id="UP000067434"/>
    </source>
</evidence>
<name>A0A0F7FHC8_9CREN</name>
<dbReference type="InterPro" id="IPR003339">
    <property type="entry name" value="ABC/ECF_trnsptr_transmembrane"/>
</dbReference>
<dbReference type="GeneID" id="25401476"/>
<feature type="transmembrane region" description="Helical" evidence="5">
    <location>
        <begin position="220"/>
        <end position="241"/>
    </location>
</feature>
<dbReference type="STRING" id="1550241.MA03_04555"/>
<evidence type="ECO:0000256" key="4">
    <source>
        <dbReference type="ARBA" id="ARBA00023136"/>
    </source>
</evidence>
<accession>A0A0F7FHC8</accession>
<evidence type="ECO:0000313" key="6">
    <source>
        <dbReference type="EMBL" id="AKG38693.1"/>
    </source>
</evidence>
<dbReference type="AlphaFoldDB" id="A0A0F7FHC8"/>
<reference evidence="6 7" key="1">
    <citation type="journal article" date="2015" name="Stand. Genomic Sci.">
        <title>Complete genome sequence of and proposal of Thermofilum uzonense sp. nov. a novel hyperthermophilic crenarchaeon and emended description of the genus Thermofilum.</title>
        <authorList>
            <person name="Toshchakov S.V."/>
            <person name="Korzhenkov A.A."/>
            <person name="Samarov N.I."/>
            <person name="Mazunin I.O."/>
            <person name="Mozhey O.I."/>
            <person name="Shmyr I.S."/>
            <person name="Derbikova K.S."/>
            <person name="Taranov E.A."/>
            <person name="Dominova I.N."/>
            <person name="Bonch-Osmolovskaya E.A."/>
            <person name="Patrushev M.V."/>
            <person name="Podosokorskaya O.A."/>
            <person name="Kublanov I.V."/>
        </authorList>
    </citation>
    <scope>NUCLEOTIDE SEQUENCE [LARGE SCALE GENOMIC DNA]</scope>
    <source>
        <strain evidence="6 7">1807-2</strain>
    </source>
</reference>
<keyword evidence="4 5" id="KW-0472">Membrane</keyword>
<proteinExistence type="predicted"/>
<sequence>MKAKDIVFSLTARILEELSSSETSLSYSSLVLIAGLLLTAVSSFSNSLLALAAVVVFSGVLAFASRKEKSWLIVTVISALFSFIVSFPVYVSPQLNFKGSVDAATFIARATASASVFTAFYSYMGWRGLLNGLRGLKALGDMGEHVAFTLRFIPLFAFKADKMLVAREARVFTVNREPTWRISLSIVGDILAASFIKAYWARLAFTARNFGELRVKRGSYRADLGEITIVILAAILIVACLV</sequence>
<dbReference type="RefSeq" id="WP_052884141.1">
    <property type="nucleotide sequence ID" value="NZ_CP009961.1"/>
</dbReference>
<dbReference type="GO" id="GO:0005886">
    <property type="term" value="C:plasma membrane"/>
    <property type="evidence" value="ECO:0007669"/>
    <property type="project" value="UniProtKB-ARBA"/>
</dbReference>
<protein>
    <recommendedName>
        <fullName evidence="8">Cobalt transport protein</fullName>
    </recommendedName>
</protein>
<organism evidence="6 7">
    <name type="scientific">Infirmifilum uzonense</name>
    <dbReference type="NCBI Taxonomy" id="1550241"/>
    <lineage>
        <taxon>Archaea</taxon>
        <taxon>Thermoproteota</taxon>
        <taxon>Thermoprotei</taxon>
        <taxon>Thermofilales</taxon>
        <taxon>Thermofilaceae</taxon>
        <taxon>Infirmifilum</taxon>
    </lineage>
</organism>
<gene>
    <name evidence="6" type="ORF">MA03_04555</name>
</gene>
<dbReference type="KEGG" id="thf:MA03_04555"/>
<dbReference type="EMBL" id="CP009961">
    <property type="protein sequence ID" value="AKG38693.1"/>
    <property type="molecule type" value="Genomic_DNA"/>
</dbReference>
<keyword evidence="7" id="KW-1185">Reference proteome</keyword>
<keyword evidence="3 5" id="KW-1133">Transmembrane helix</keyword>
<keyword evidence="2 5" id="KW-0812">Transmembrane</keyword>
<feature type="transmembrane region" description="Helical" evidence="5">
    <location>
        <begin position="71"/>
        <end position="91"/>
    </location>
</feature>
<dbReference type="Pfam" id="PF02361">
    <property type="entry name" value="CbiQ"/>
    <property type="match status" value="1"/>
</dbReference>
<comment type="subcellular location">
    <subcellularLocation>
        <location evidence="1">Membrane</location>
        <topology evidence="1">Multi-pass membrane protein</topology>
    </subcellularLocation>
</comment>
<evidence type="ECO:0008006" key="8">
    <source>
        <dbReference type="Google" id="ProtNLM"/>
    </source>
</evidence>
<evidence type="ECO:0000256" key="5">
    <source>
        <dbReference type="SAM" id="Phobius"/>
    </source>
</evidence>
<feature type="transmembrane region" description="Helical" evidence="5">
    <location>
        <begin position="24"/>
        <end position="41"/>
    </location>
</feature>
<evidence type="ECO:0000256" key="2">
    <source>
        <dbReference type="ARBA" id="ARBA00022692"/>
    </source>
</evidence>
<dbReference type="PATRIC" id="fig|1550241.5.peg.965"/>
<dbReference type="Proteomes" id="UP000067434">
    <property type="component" value="Chromosome"/>
</dbReference>
<dbReference type="HOGENOM" id="CLU_1136109_0_0_2"/>
<feature type="transmembrane region" description="Helical" evidence="5">
    <location>
        <begin position="103"/>
        <end position="122"/>
    </location>
</feature>
<dbReference type="OrthoDB" id="387384at2157"/>
<feature type="transmembrane region" description="Helical" evidence="5">
    <location>
        <begin position="179"/>
        <end position="200"/>
    </location>
</feature>
<evidence type="ECO:0000256" key="1">
    <source>
        <dbReference type="ARBA" id="ARBA00004141"/>
    </source>
</evidence>
<evidence type="ECO:0000256" key="3">
    <source>
        <dbReference type="ARBA" id="ARBA00022989"/>
    </source>
</evidence>